<dbReference type="InterPro" id="IPR043867">
    <property type="entry name" value="DUF5827"/>
</dbReference>
<comment type="caution">
    <text evidence="1">The sequence shown here is derived from an EMBL/GenBank/DDBJ whole genome shotgun (WGS) entry which is preliminary data.</text>
</comment>
<keyword evidence="2" id="KW-1185">Reference proteome</keyword>
<sequence>MYTVYEIARLLQGLEPDAEIDEETEAVLLDWAIPWVMNNADDLVVAEPPAEDAPGYYGLRRPADLADAGDSE</sequence>
<dbReference type="EMBL" id="LGUC01000001">
    <property type="protein sequence ID" value="KPN30716.1"/>
    <property type="molecule type" value="Genomic_DNA"/>
</dbReference>
<gene>
    <name evidence="1" type="ORF">SY89_01453</name>
</gene>
<dbReference type="PATRIC" id="fig|699431.3.peg.1487"/>
<dbReference type="AlphaFoldDB" id="A0A0P7HB92"/>
<name>A0A0P7HB92_9EURY</name>
<protein>
    <submittedName>
        <fullName evidence="1">Uncharacterized protein</fullName>
    </submittedName>
</protein>
<evidence type="ECO:0000313" key="2">
    <source>
        <dbReference type="Proteomes" id="UP000050535"/>
    </source>
</evidence>
<accession>A0A0P7HB92</accession>
<evidence type="ECO:0000313" key="1">
    <source>
        <dbReference type="EMBL" id="KPN30716.1"/>
    </source>
</evidence>
<dbReference type="Pfam" id="PF19145">
    <property type="entry name" value="DUF5827"/>
    <property type="match status" value="1"/>
</dbReference>
<proteinExistence type="predicted"/>
<dbReference type="Proteomes" id="UP000050535">
    <property type="component" value="Unassembled WGS sequence"/>
</dbReference>
<reference evidence="2" key="1">
    <citation type="submission" date="2013-11" db="EMBL/GenBank/DDBJ databases">
        <authorList>
            <person name="Hoang H.T."/>
            <person name="Killian M.L."/>
            <person name="Madson D.M."/>
            <person name="Arruda P.H.E."/>
            <person name="Sun D."/>
            <person name="Schwartz K.J."/>
            <person name="Yoon K."/>
        </authorList>
    </citation>
    <scope>NUCLEOTIDE SEQUENCE [LARGE SCALE GENOMIC DNA]</scope>
    <source>
        <strain evidence="2">CDK2</strain>
    </source>
</reference>
<organism evidence="1 2">
    <name type="scientific">Halolamina pelagica</name>
    <dbReference type="NCBI Taxonomy" id="699431"/>
    <lineage>
        <taxon>Archaea</taxon>
        <taxon>Methanobacteriati</taxon>
        <taxon>Methanobacteriota</taxon>
        <taxon>Stenosarchaea group</taxon>
        <taxon>Halobacteria</taxon>
        <taxon>Halobacteriales</taxon>
        <taxon>Haloferacaceae</taxon>
    </lineage>
</organism>